<feature type="transmembrane region" description="Helical" evidence="6">
    <location>
        <begin position="251"/>
        <end position="273"/>
    </location>
</feature>
<dbReference type="RefSeq" id="WP_141319322.1">
    <property type="nucleotide sequence ID" value="NZ_BJLP01000013.1"/>
</dbReference>
<gene>
    <name evidence="8" type="ORF">CUD01_10490</name>
</gene>
<feature type="transmembrane region" description="Helical" evidence="6">
    <location>
        <begin position="64"/>
        <end position="84"/>
    </location>
</feature>
<dbReference type="InterPro" id="IPR052159">
    <property type="entry name" value="Competence_DNA_uptake"/>
</dbReference>
<protein>
    <recommendedName>
        <fullName evidence="7">ComEC/Rec2-related protein domain-containing protein</fullName>
    </recommendedName>
</protein>
<dbReference type="AlphaFoldDB" id="A0A4Y3KC69"/>
<organism evidence="8 9">
    <name type="scientific">Cellulomonas uda</name>
    <dbReference type="NCBI Taxonomy" id="1714"/>
    <lineage>
        <taxon>Bacteria</taxon>
        <taxon>Bacillati</taxon>
        <taxon>Actinomycetota</taxon>
        <taxon>Actinomycetes</taxon>
        <taxon>Micrococcales</taxon>
        <taxon>Cellulomonadaceae</taxon>
        <taxon>Cellulomonas</taxon>
    </lineage>
</organism>
<dbReference type="GO" id="GO:0005886">
    <property type="term" value="C:plasma membrane"/>
    <property type="evidence" value="ECO:0007669"/>
    <property type="project" value="UniProtKB-SubCell"/>
</dbReference>
<dbReference type="PANTHER" id="PTHR30619:SF1">
    <property type="entry name" value="RECOMBINATION PROTEIN 2"/>
    <property type="match status" value="1"/>
</dbReference>
<reference evidence="8 9" key="1">
    <citation type="submission" date="2019-06" db="EMBL/GenBank/DDBJ databases">
        <title>Whole genome shotgun sequence of Cellulomonas uda NBRC 3747.</title>
        <authorList>
            <person name="Hosoyama A."/>
            <person name="Uohara A."/>
            <person name="Ohji S."/>
            <person name="Ichikawa N."/>
        </authorList>
    </citation>
    <scope>NUCLEOTIDE SEQUENCE [LARGE SCALE GENOMIC DNA]</scope>
    <source>
        <strain evidence="8 9">NBRC 3747</strain>
    </source>
</reference>
<dbReference type="Pfam" id="PF03772">
    <property type="entry name" value="Competence"/>
    <property type="match status" value="1"/>
</dbReference>
<evidence type="ECO:0000259" key="7">
    <source>
        <dbReference type="Pfam" id="PF03772"/>
    </source>
</evidence>
<keyword evidence="2" id="KW-1003">Cell membrane</keyword>
<dbReference type="NCBIfam" id="TIGR00360">
    <property type="entry name" value="ComEC_N-term"/>
    <property type="match status" value="1"/>
</dbReference>
<evidence type="ECO:0000313" key="9">
    <source>
        <dbReference type="Proteomes" id="UP000315842"/>
    </source>
</evidence>
<feature type="transmembrane region" description="Helical" evidence="6">
    <location>
        <begin position="406"/>
        <end position="430"/>
    </location>
</feature>
<keyword evidence="5 6" id="KW-0472">Membrane</keyword>
<comment type="subcellular location">
    <subcellularLocation>
        <location evidence="1">Cell membrane</location>
        <topology evidence="1">Multi-pass membrane protein</topology>
    </subcellularLocation>
</comment>
<evidence type="ECO:0000256" key="3">
    <source>
        <dbReference type="ARBA" id="ARBA00022692"/>
    </source>
</evidence>
<evidence type="ECO:0000313" key="8">
    <source>
        <dbReference type="EMBL" id="GEA80605.1"/>
    </source>
</evidence>
<keyword evidence="9" id="KW-1185">Reference proteome</keyword>
<evidence type="ECO:0000256" key="6">
    <source>
        <dbReference type="SAM" id="Phobius"/>
    </source>
</evidence>
<feature type="transmembrane region" description="Helical" evidence="6">
    <location>
        <begin position="341"/>
        <end position="364"/>
    </location>
</feature>
<sequence>MTVDLRLAPAALGSWLSALLVVRAPPGTALVAAVAAGVVALVVALGPSRRRWDGIERPTWRASVVLALLAAAAVGAAGAAQVGARERGLLPELTAGAAVGTVVGRVSAEPVPVRAAWPGAPPRVRWALDVTRVEAAGRASGAVGRVVVLGGEPAAGVPAYGARVQVTGRMRAAQRGAREVALLVASADPVVLAPPRAWDAAAGRVRAHVRRLAEPLPGDAAALLPGVTVGDTARVPDDLSDAMRASGLTHLVAVSGAHFALVASLVLAGTAALRAPPRVQAAATVVVAAGMLVLVHPEPSVVRAATMGAVAVLGLAAGRPARSPAALGAAVTVLLVADPWLAAELGFALSVAATAGIVLLGVALTRRWAGRLGHGVAAALAVPVAAQLVCAPLVLVASGVLTPWGVLANVAAAPAVAPATLLGLLAAALAPWWPGGAQAAAAAAGAACWWIGAVARHAAQLPGARLAWVPGTVGVTLLAAAGLALARLLLGRRREVSAASGRLDPCPRPPAPAVPPVVVPAVSAARRRPPA</sequence>
<dbReference type="PANTHER" id="PTHR30619">
    <property type="entry name" value="DNA INTERNALIZATION/COMPETENCE PROTEIN COMEC/REC2"/>
    <property type="match status" value="1"/>
</dbReference>
<feature type="transmembrane region" description="Helical" evidence="6">
    <location>
        <begin position="437"/>
        <end position="455"/>
    </location>
</feature>
<keyword evidence="4 6" id="KW-1133">Transmembrane helix</keyword>
<keyword evidence="3 6" id="KW-0812">Transmembrane</keyword>
<evidence type="ECO:0000256" key="2">
    <source>
        <dbReference type="ARBA" id="ARBA00022475"/>
    </source>
</evidence>
<accession>A0A4Y3KC69</accession>
<feature type="domain" description="ComEC/Rec2-related protein" evidence="7">
    <location>
        <begin position="228"/>
        <end position="490"/>
    </location>
</feature>
<feature type="transmembrane region" description="Helical" evidence="6">
    <location>
        <begin position="376"/>
        <end position="400"/>
    </location>
</feature>
<proteinExistence type="predicted"/>
<dbReference type="EMBL" id="BJLP01000013">
    <property type="protein sequence ID" value="GEA80605.1"/>
    <property type="molecule type" value="Genomic_DNA"/>
</dbReference>
<feature type="transmembrane region" description="Helical" evidence="6">
    <location>
        <begin position="467"/>
        <end position="490"/>
    </location>
</feature>
<name>A0A4Y3KC69_CELUD</name>
<dbReference type="InterPro" id="IPR004477">
    <property type="entry name" value="ComEC_N"/>
</dbReference>
<dbReference type="Proteomes" id="UP000315842">
    <property type="component" value="Unassembled WGS sequence"/>
</dbReference>
<comment type="caution">
    <text evidence="8">The sequence shown here is derived from an EMBL/GenBank/DDBJ whole genome shotgun (WGS) entry which is preliminary data.</text>
</comment>
<evidence type="ECO:0000256" key="4">
    <source>
        <dbReference type="ARBA" id="ARBA00022989"/>
    </source>
</evidence>
<evidence type="ECO:0000256" key="1">
    <source>
        <dbReference type="ARBA" id="ARBA00004651"/>
    </source>
</evidence>
<evidence type="ECO:0000256" key="5">
    <source>
        <dbReference type="ARBA" id="ARBA00023136"/>
    </source>
</evidence>